<evidence type="ECO:0000256" key="1">
    <source>
        <dbReference type="ARBA" id="ARBA00006479"/>
    </source>
</evidence>
<dbReference type="InterPro" id="IPR000600">
    <property type="entry name" value="ROK"/>
</dbReference>
<sequence>MQVVVGIDIGGTKCAVSFAKQHSDDIEFLDKVRMKTETESFDRAMESFIRIIREKFSQNPDWQLMSIGISCGGPLDAEKGLILSPPNLLKWEKADVYTPLKKEFGVPVMLQNDADACALAEWSMGAGKGCKNMIFLTFGTGMGAGLILNNELYSGTTSMAGEVGHIRMEEDGPFGYGKYGSFEGFCSGGGIAKLGRMKAEEALREGNPPLFCRSEAELEGISSKSIAEALEQGDKLAAEIFDTVGTYLGRGLSVLIDILNPQMIVIGSIYGRQKSVLDKKMMETLEKEALPVSRKACRIVPASLGELIGDYAAVSVGIKAYQDLYRNAERFSLKMTSTVS</sequence>
<dbReference type="PANTHER" id="PTHR18964">
    <property type="entry name" value="ROK (REPRESSOR, ORF, KINASE) FAMILY"/>
    <property type="match status" value="1"/>
</dbReference>
<accession>A0A1E3ABD5</accession>
<dbReference type="Proteomes" id="UP000094067">
    <property type="component" value="Unassembled WGS sequence"/>
</dbReference>
<evidence type="ECO:0000313" key="3">
    <source>
        <dbReference type="Proteomes" id="UP000094067"/>
    </source>
</evidence>
<protein>
    <submittedName>
        <fullName evidence="2">Glucokinase</fullName>
        <ecNumber evidence="2">2.7.1.2</ecNumber>
    </submittedName>
</protein>
<dbReference type="PANTHER" id="PTHR18964:SF149">
    <property type="entry name" value="BIFUNCTIONAL UDP-N-ACETYLGLUCOSAMINE 2-EPIMERASE_N-ACETYLMANNOSAMINE KINASE"/>
    <property type="match status" value="1"/>
</dbReference>
<keyword evidence="2" id="KW-0808">Transferase</keyword>
<dbReference type="AlphaFoldDB" id="A0A1E3ABD5"/>
<dbReference type="CDD" id="cd23763">
    <property type="entry name" value="ASKHA_ATPase_ROK"/>
    <property type="match status" value="1"/>
</dbReference>
<keyword evidence="2" id="KW-0418">Kinase</keyword>
<dbReference type="RefSeq" id="WP_069151897.1">
    <property type="nucleotide sequence ID" value="NZ_MCGH01000002.1"/>
</dbReference>
<dbReference type="Gene3D" id="3.30.420.40">
    <property type="match status" value="2"/>
</dbReference>
<dbReference type="EC" id="2.7.1.2" evidence="2"/>
<dbReference type="Pfam" id="PF00480">
    <property type="entry name" value="ROK"/>
    <property type="match status" value="1"/>
</dbReference>
<dbReference type="SUPFAM" id="SSF53067">
    <property type="entry name" value="Actin-like ATPase domain"/>
    <property type="match status" value="1"/>
</dbReference>
<proteinExistence type="inferred from homology"/>
<organism evidence="2 3">
    <name type="scientific">Eisenbergiella tayi</name>
    <dbReference type="NCBI Taxonomy" id="1432052"/>
    <lineage>
        <taxon>Bacteria</taxon>
        <taxon>Bacillati</taxon>
        <taxon>Bacillota</taxon>
        <taxon>Clostridia</taxon>
        <taxon>Lachnospirales</taxon>
        <taxon>Lachnospiraceae</taxon>
        <taxon>Eisenbergiella</taxon>
    </lineage>
</organism>
<comment type="similarity">
    <text evidence="1">Belongs to the ROK (NagC/XylR) family.</text>
</comment>
<dbReference type="InterPro" id="IPR043129">
    <property type="entry name" value="ATPase_NBD"/>
</dbReference>
<gene>
    <name evidence="2" type="primary">glcK_2</name>
    <name evidence="2" type="ORF">BEI61_01600</name>
</gene>
<dbReference type="PATRIC" id="fig|1432052.4.peg.1792"/>
<evidence type="ECO:0000313" key="2">
    <source>
        <dbReference type="EMBL" id="ODM05711.1"/>
    </source>
</evidence>
<name>A0A1E3ABD5_9FIRM</name>
<reference evidence="2 3" key="1">
    <citation type="submission" date="2016-07" db="EMBL/GenBank/DDBJ databases">
        <title>Characterization of isolates of Eisenbergiella tayi derived from blood cultures, using whole genome sequencing.</title>
        <authorList>
            <person name="Burdz T."/>
            <person name="Wiebe D."/>
            <person name="Huynh C."/>
            <person name="Bernard K."/>
        </authorList>
    </citation>
    <scope>NUCLEOTIDE SEQUENCE [LARGE SCALE GENOMIC DNA]</scope>
    <source>
        <strain evidence="2 3">NML 110608</strain>
    </source>
</reference>
<dbReference type="EMBL" id="MCGH01000002">
    <property type="protein sequence ID" value="ODM05711.1"/>
    <property type="molecule type" value="Genomic_DNA"/>
</dbReference>
<comment type="caution">
    <text evidence="2">The sequence shown here is derived from an EMBL/GenBank/DDBJ whole genome shotgun (WGS) entry which is preliminary data.</text>
</comment>
<dbReference type="GO" id="GO:0004340">
    <property type="term" value="F:glucokinase activity"/>
    <property type="evidence" value="ECO:0007669"/>
    <property type="project" value="UniProtKB-EC"/>
</dbReference>